<evidence type="ECO:0000259" key="8">
    <source>
        <dbReference type="PROSITE" id="PS50893"/>
    </source>
</evidence>
<organism evidence="9 10">
    <name type="scientific">Paramicrobacterium chengjingii</name>
    <dbReference type="NCBI Taxonomy" id="2769067"/>
    <lineage>
        <taxon>Bacteria</taxon>
        <taxon>Bacillati</taxon>
        <taxon>Actinomycetota</taxon>
        <taxon>Actinomycetes</taxon>
        <taxon>Micrococcales</taxon>
        <taxon>Microbacteriaceae</taxon>
        <taxon>Paramicrobacterium</taxon>
    </lineage>
</organism>
<dbReference type="PANTHER" id="PTHR43297">
    <property type="entry name" value="OLIGOPEPTIDE TRANSPORT ATP-BINDING PROTEIN APPD"/>
    <property type="match status" value="1"/>
</dbReference>
<evidence type="ECO:0000256" key="3">
    <source>
        <dbReference type="ARBA" id="ARBA00022448"/>
    </source>
</evidence>
<dbReference type="InterPro" id="IPR003439">
    <property type="entry name" value="ABC_transporter-like_ATP-bd"/>
</dbReference>
<dbReference type="InterPro" id="IPR027417">
    <property type="entry name" value="P-loop_NTPase"/>
</dbReference>
<name>A0ABX6YHE7_9MICO</name>
<dbReference type="PROSITE" id="PS50893">
    <property type="entry name" value="ABC_TRANSPORTER_2"/>
    <property type="match status" value="2"/>
</dbReference>
<evidence type="ECO:0000256" key="1">
    <source>
        <dbReference type="ARBA" id="ARBA00004202"/>
    </source>
</evidence>
<evidence type="ECO:0000256" key="6">
    <source>
        <dbReference type="ARBA" id="ARBA00022840"/>
    </source>
</evidence>
<dbReference type="EMBL" id="CP061169">
    <property type="protein sequence ID" value="QPZ38213.1"/>
    <property type="molecule type" value="Genomic_DNA"/>
</dbReference>
<accession>A0ABX6YHE7</accession>
<dbReference type="RefSeq" id="WP_198248081.1">
    <property type="nucleotide sequence ID" value="NZ_CP061169.1"/>
</dbReference>
<keyword evidence="6 9" id="KW-0067">ATP-binding</keyword>
<keyword evidence="5" id="KW-0547">Nucleotide-binding</keyword>
<sequence length="591" mass="64210">MNDQMRAASPEAVSSSTKDDVLLRVEDLRISMSGTGVVHQASFDVHKGEVVAIVGESGAGKSMTAMAIPQLLPPGGECSGSIRFDGNELLETSDRAMRRIRGAEVACVYQEPMTALNPLHTIGDFLEEAIGAHVTPETRSRARTPQELLEAVGLGSHNGILERYPHQLSGGQRQRVMAAGAVAWKPKLLIADEPTTALDVTTQRQMLTMFRQLVEQENMAMIFVTHDMGVVADIADSIVVMRHGEVVETGDVFSVFADPQHEYTRMLLGAAQTLHGASDTALTVTDSSGPPEKRVGVAVLEANAPATEPALVTSELTIQYQQKRTRRRRTAPETRAAVNRIALEVSRGETLGIVGESGSGKSTIARSILGLTPITSGIVTLGGIEMTGQSRRDRRQTLARVGAVFQDPTSSLDPSLPLWRIVTEPLWRGGTLRDRRKLRAQAAELLSDVDLDPTWIERRRHQLSGGQRQRVAIARAIAHRPDVLIADEPTSALDVTVQVKVLDLLARLQKEHNFACVFISHDLYVVSTVSDRILVMKDGEAVETGRTVDVLGSPSSEYTRALIGAIPLPDPVKQRARRNLAQSSETSRNSQ</sequence>
<keyword evidence="3" id="KW-0813">Transport</keyword>
<keyword evidence="7" id="KW-0472">Membrane</keyword>
<dbReference type="InterPro" id="IPR017871">
    <property type="entry name" value="ABC_transporter-like_CS"/>
</dbReference>
<dbReference type="InterPro" id="IPR003593">
    <property type="entry name" value="AAA+_ATPase"/>
</dbReference>
<dbReference type="CDD" id="cd03257">
    <property type="entry name" value="ABC_NikE_OppD_transporters"/>
    <property type="match status" value="2"/>
</dbReference>
<dbReference type="Pfam" id="PF08352">
    <property type="entry name" value="oligo_HPY"/>
    <property type="match status" value="2"/>
</dbReference>
<evidence type="ECO:0000313" key="9">
    <source>
        <dbReference type="EMBL" id="QPZ38213.1"/>
    </source>
</evidence>
<evidence type="ECO:0000256" key="5">
    <source>
        <dbReference type="ARBA" id="ARBA00022741"/>
    </source>
</evidence>
<evidence type="ECO:0000256" key="4">
    <source>
        <dbReference type="ARBA" id="ARBA00022475"/>
    </source>
</evidence>
<dbReference type="Gene3D" id="3.40.50.300">
    <property type="entry name" value="P-loop containing nucleotide triphosphate hydrolases"/>
    <property type="match status" value="2"/>
</dbReference>
<dbReference type="SUPFAM" id="SSF52540">
    <property type="entry name" value="P-loop containing nucleoside triphosphate hydrolases"/>
    <property type="match status" value="2"/>
</dbReference>
<dbReference type="SMART" id="SM00382">
    <property type="entry name" value="AAA"/>
    <property type="match status" value="2"/>
</dbReference>
<dbReference type="PANTHER" id="PTHR43297:SF2">
    <property type="entry name" value="DIPEPTIDE TRANSPORT ATP-BINDING PROTEIN DPPD"/>
    <property type="match status" value="1"/>
</dbReference>
<dbReference type="NCBIfam" id="NF008453">
    <property type="entry name" value="PRK11308.1"/>
    <property type="match status" value="2"/>
</dbReference>
<comment type="subcellular location">
    <subcellularLocation>
        <location evidence="1">Cell membrane</location>
        <topology evidence="1">Peripheral membrane protein</topology>
    </subcellularLocation>
</comment>
<dbReference type="GO" id="GO:0005524">
    <property type="term" value="F:ATP binding"/>
    <property type="evidence" value="ECO:0007669"/>
    <property type="project" value="UniProtKB-KW"/>
</dbReference>
<dbReference type="Proteomes" id="UP000662814">
    <property type="component" value="Chromosome"/>
</dbReference>
<gene>
    <name evidence="9" type="ORF">HCR76_15720</name>
</gene>
<keyword evidence="4" id="KW-1003">Cell membrane</keyword>
<evidence type="ECO:0000313" key="10">
    <source>
        <dbReference type="Proteomes" id="UP000662814"/>
    </source>
</evidence>
<keyword evidence="10" id="KW-1185">Reference proteome</keyword>
<dbReference type="InterPro" id="IPR050388">
    <property type="entry name" value="ABC_Ni/Peptide_Import"/>
</dbReference>
<reference evidence="9 10" key="1">
    <citation type="submission" date="2020-12" db="EMBL/GenBank/DDBJ databases">
        <title>Microbacterium sp. HY060.</title>
        <authorList>
            <person name="Zhou J."/>
        </authorList>
    </citation>
    <scope>NUCLEOTIDE SEQUENCE [LARGE SCALE GENOMIC DNA]</scope>
    <source>
        <strain evidence="9 10">HY60</strain>
    </source>
</reference>
<feature type="domain" description="ABC transporter" evidence="8">
    <location>
        <begin position="318"/>
        <end position="563"/>
    </location>
</feature>
<dbReference type="InterPro" id="IPR013563">
    <property type="entry name" value="Oligopep_ABC_C"/>
</dbReference>
<proteinExistence type="inferred from homology"/>
<protein>
    <submittedName>
        <fullName evidence="9">ABC transporter ATP-binding protein</fullName>
    </submittedName>
</protein>
<feature type="domain" description="ABC transporter" evidence="8">
    <location>
        <begin position="23"/>
        <end position="268"/>
    </location>
</feature>
<evidence type="ECO:0000256" key="7">
    <source>
        <dbReference type="ARBA" id="ARBA00023136"/>
    </source>
</evidence>
<dbReference type="Pfam" id="PF00005">
    <property type="entry name" value="ABC_tran"/>
    <property type="match status" value="2"/>
</dbReference>
<comment type="similarity">
    <text evidence="2">Belongs to the ABC transporter superfamily.</text>
</comment>
<dbReference type="PROSITE" id="PS00211">
    <property type="entry name" value="ABC_TRANSPORTER_1"/>
    <property type="match status" value="1"/>
</dbReference>
<evidence type="ECO:0000256" key="2">
    <source>
        <dbReference type="ARBA" id="ARBA00005417"/>
    </source>
</evidence>